<name>A0A8B3CWB9_9LEPT</name>
<protein>
    <submittedName>
        <fullName evidence="1">Uncharacterized protein</fullName>
    </submittedName>
</protein>
<sequence>MITKGTLAKTLPFARSRKLFRLQISRSIELWEREILYSFFRIFLELCFPYFILSHLKSMR</sequence>
<reference evidence="2" key="1">
    <citation type="submission" date="2018-05" db="EMBL/GenBank/DDBJ databases">
        <title>Leptospira yasudae sp. nov. and Leptospira stimsonii sp. nov., two pathogenic species of the genus Leptospira isolated from environmental sources.</title>
        <authorList>
            <person name="Casanovas-Massana A."/>
            <person name="Hamond C."/>
            <person name="Santos L.A."/>
            <person name="Hacker K.P."/>
            <person name="Balassiano I."/>
            <person name="Medeiros M.A."/>
            <person name="Reis M.G."/>
            <person name="Ko A.I."/>
            <person name="Wunder E.A."/>
        </authorList>
    </citation>
    <scope>NUCLEOTIDE SEQUENCE [LARGE SCALE GENOMIC DNA]</scope>
    <source>
        <strain evidence="2">AMB6-RJ</strain>
    </source>
</reference>
<dbReference type="Proteomes" id="UP000266669">
    <property type="component" value="Unassembled WGS sequence"/>
</dbReference>
<dbReference type="EMBL" id="QHCS01000001">
    <property type="protein sequence ID" value="RHX88230.1"/>
    <property type="molecule type" value="Genomic_DNA"/>
</dbReference>
<gene>
    <name evidence="1" type="ORF">DLM78_04550</name>
</gene>
<organism evidence="1 2">
    <name type="scientific">Leptospira stimsonii</name>
    <dbReference type="NCBI Taxonomy" id="2202203"/>
    <lineage>
        <taxon>Bacteria</taxon>
        <taxon>Pseudomonadati</taxon>
        <taxon>Spirochaetota</taxon>
        <taxon>Spirochaetia</taxon>
        <taxon>Leptospirales</taxon>
        <taxon>Leptospiraceae</taxon>
        <taxon>Leptospira</taxon>
    </lineage>
</organism>
<accession>A0A8B3CWB9</accession>
<proteinExistence type="predicted"/>
<evidence type="ECO:0000313" key="2">
    <source>
        <dbReference type="Proteomes" id="UP000266669"/>
    </source>
</evidence>
<dbReference type="AlphaFoldDB" id="A0A8B3CWB9"/>
<evidence type="ECO:0000313" key="1">
    <source>
        <dbReference type="EMBL" id="RHX88230.1"/>
    </source>
</evidence>
<comment type="caution">
    <text evidence="1">The sequence shown here is derived from an EMBL/GenBank/DDBJ whole genome shotgun (WGS) entry which is preliminary data.</text>
</comment>